<dbReference type="PANTHER" id="PTHR10803">
    <property type="entry name" value="ARSENICAL PUMP-DRIVING ATPASE ARSENITE-TRANSLOCATING ATPASE"/>
    <property type="match status" value="1"/>
</dbReference>
<dbReference type="InterPro" id="IPR016300">
    <property type="entry name" value="ATPase_ArsA/GET3"/>
</dbReference>
<protein>
    <submittedName>
        <fullName evidence="2">Anion-transporting ATPase-domain-containing protein</fullName>
    </submittedName>
</protein>
<organism evidence="2 3">
    <name type="scientific">Dunaliella salina</name>
    <name type="common">Green alga</name>
    <name type="synonym">Protococcus salinus</name>
    <dbReference type="NCBI Taxonomy" id="3046"/>
    <lineage>
        <taxon>Eukaryota</taxon>
        <taxon>Viridiplantae</taxon>
        <taxon>Chlorophyta</taxon>
        <taxon>core chlorophytes</taxon>
        <taxon>Chlorophyceae</taxon>
        <taxon>CS clade</taxon>
        <taxon>Chlamydomonadales</taxon>
        <taxon>Dunaliellaceae</taxon>
        <taxon>Dunaliella</taxon>
    </lineage>
</organism>
<evidence type="ECO:0000259" key="1">
    <source>
        <dbReference type="Pfam" id="PF02374"/>
    </source>
</evidence>
<dbReference type="CDD" id="cd02035">
    <property type="entry name" value="ArsA"/>
    <property type="match status" value="1"/>
</dbReference>
<reference evidence="2" key="1">
    <citation type="submission" date="2017-08" db="EMBL/GenBank/DDBJ databases">
        <authorList>
            <person name="Polle J.E."/>
            <person name="Barry K."/>
            <person name="Cushman J."/>
            <person name="Schmutz J."/>
            <person name="Tran D."/>
            <person name="Hathwaick L.T."/>
            <person name="Yim W.C."/>
            <person name="Jenkins J."/>
            <person name="Mckie-Krisberg Z.M."/>
            <person name="Prochnik S."/>
            <person name="Lindquist E."/>
            <person name="Dockter R.B."/>
            <person name="Adam C."/>
            <person name="Molina H."/>
            <person name="Bunkerborg J."/>
            <person name="Jin E."/>
            <person name="Buchheim M."/>
            <person name="Magnuson J."/>
        </authorList>
    </citation>
    <scope>NUCLEOTIDE SEQUENCE</scope>
    <source>
        <strain evidence="2">CCAP 19/18</strain>
    </source>
</reference>
<dbReference type="NCBIfam" id="TIGR00345">
    <property type="entry name" value="GET3_arsA_TRC40"/>
    <property type="match status" value="1"/>
</dbReference>
<accession>A0ABQ7FZ84</accession>
<dbReference type="InterPro" id="IPR025723">
    <property type="entry name" value="ArsA/GET3_ATPase-like"/>
</dbReference>
<dbReference type="EMBL" id="MU070454">
    <property type="protein sequence ID" value="KAF5827661.1"/>
    <property type="molecule type" value="Genomic_DNA"/>
</dbReference>
<dbReference type="InterPro" id="IPR027417">
    <property type="entry name" value="P-loop_NTPase"/>
</dbReference>
<gene>
    <name evidence="2" type="ORF">DUNSADRAFT_274</name>
</gene>
<comment type="caution">
    <text evidence="2">The sequence shown here is derived from an EMBL/GenBank/DDBJ whole genome shotgun (WGS) entry which is preliminary data.</text>
</comment>
<feature type="domain" description="ArsA/GET3 Anion-transporting ATPase-like" evidence="1">
    <location>
        <begin position="3"/>
        <end position="113"/>
    </location>
</feature>
<evidence type="ECO:0000313" key="3">
    <source>
        <dbReference type="Proteomes" id="UP000815325"/>
    </source>
</evidence>
<sequence>MQHRIQLVKNLFRNKETTEFVIATIPTYMAVDESARLLQQLHKDNINCKRIVVNQVVGEKTGETYVRMKLKDQQQSLAFLREDPALSQLTKIEAPVIDLEVRGVPALSYFGNLVWSDVYDSMNAGADRKFFLMGGKGGVGKTSCAASLAVKFASDGYPTLIVSTDPAHSVSDSLDQGIGGGKPMPVISPLGDIPLYAMETDPEQARAELRQAMSDENSKKLNEVLDALGMGTVADQLKDLQLGDLLDTPPPGVDEAVAISKVVQLVKNPQYSHFKRIIFDTAPTGHTLRLLTLPEFLDNTIGKLVRLRQKLSLNAVKSFFTGKEEKDPAVEKLDELKGRMAEARDLFRNKNSTEFVIVTIPTMMAVSESSRLAAALKDDNIPVNKIVVNQVLQDNATEKLLATRRADQQRALSHMREDPGLKELQVIQGPLIDLEVRGVPALMYYGSQVWK</sequence>
<dbReference type="SUPFAM" id="SSF52540">
    <property type="entry name" value="P-loop containing nucleoside triphosphate hydrolases"/>
    <property type="match status" value="2"/>
</dbReference>
<dbReference type="Proteomes" id="UP000815325">
    <property type="component" value="Unassembled WGS sequence"/>
</dbReference>
<dbReference type="Gene3D" id="3.40.50.300">
    <property type="entry name" value="P-loop containing nucleotide triphosphate hydrolases"/>
    <property type="match status" value="2"/>
</dbReference>
<dbReference type="PANTHER" id="PTHR10803:SF0">
    <property type="entry name" value="ATPASE GET3B"/>
    <property type="match status" value="1"/>
</dbReference>
<evidence type="ECO:0000313" key="2">
    <source>
        <dbReference type="EMBL" id="KAF5827661.1"/>
    </source>
</evidence>
<proteinExistence type="predicted"/>
<dbReference type="Pfam" id="PF02374">
    <property type="entry name" value="ArsA_ATPase"/>
    <property type="match status" value="2"/>
</dbReference>
<name>A0ABQ7FZ84_DUNSA</name>
<feature type="domain" description="ArsA/GET3 Anion-transporting ATPase-like" evidence="1">
    <location>
        <begin position="129"/>
        <end position="444"/>
    </location>
</feature>
<keyword evidence="3" id="KW-1185">Reference proteome</keyword>